<dbReference type="EMBL" id="RJJD01000002">
    <property type="protein sequence ID" value="RNI30562.1"/>
    <property type="molecule type" value="Genomic_DNA"/>
</dbReference>
<dbReference type="SUPFAM" id="SSF82185">
    <property type="entry name" value="Histone H3 K4-specific methyltransferase SET7/9 N-terminal domain"/>
    <property type="match status" value="1"/>
</dbReference>
<name>A0A3M9MYD4_9BACT</name>
<dbReference type="Pfam" id="PF07661">
    <property type="entry name" value="MORN_2"/>
    <property type="match status" value="2"/>
</dbReference>
<evidence type="ECO:0008006" key="4">
    <source>
        <dbReference type="Google" id="ProtNLM"/>
    </source>
</evidence>
<reference evidence="2 3" key="1">
    <citation type="submission" date="2018-11" db="EMBL/GenBank/DDBJ databases">
        <title>Rufibacter latericius sp. nov., isolated from water in Baiyang Lake.</title>
        <authorList>
            <person name="Yang Y."/>
        </authorList>
    </citation>
    <scope>NUCLEOTIDE SEQUENCE [LARGE SCALE GENOMIC DNA]</scope>
    <source>
        <strain evidence="2 3">R-22-1c-1</strain>
    </source>
</reference>
<protein>
    <recommendedName>
        <fullName evidence="4">Toxin-antitoxin system YwqK family antitoxin</fullName>
    </recommendedName>
</protein>
<dbReference type="Gene3D" id="3.90.930.1">
    <property type="match status" value="1"/>
</dbReference>
<dbReference type="InterPro" id="IPR011652">
    <property type="entry name" value="MORN_2"/>
</dbReference>
<dbReference type="OrthoDB" id="8536728at2"/>
<dbReference type="AlphaFoldDB" id="A0A3M9MYD4"/>
<gene>
    <name evidence="2" type="ORF">EFB08_04730</name>
</gene>
<evidence type="ECO:0000313" key="2">
    <source>
        <dbReference type="EMBL" id="RNI30562.1"/>
    </source>
</evidence>
<evidence type="ECO:0000313" key="3">
    <source>
        <dbReference type="Proteomes" id="UP000272117"/>
    </source>
</evidence>
<accession>A0A3M9MYD4</accession>
<comment type="caution">
    <text evidence="2">The sequence shown here is derived from an EMBL/GenBank/DDBJ whole genome shotgun (WGS) entry which is preliminary data.</text>
</comment>
<keyword evidence="1" id="KW-0732">Signal</keyword>
<proteinExistence type="predicted"/>
<dbReference type="Proteomes" id="UP000272117">
    <property type="component" value="Unassembled WGS sequence"/>
</dbReference>
<feature type="chain" id="PRO_5018238406" description="Toxin-antitoxin system YwqK family antitoxin" evidence="1">
    <location>
        <begin position="34"/>
        <end position="169"/>
    </location>
</feature>
<evidence type="ECO:0000256" key="1">
    <source>
        <dbReference type="SAM" id="SignalP"/>
    </source>
</evidence>
<feature type="signal peptide" evidence="1">
    <location>
        <begin position="1"/>
        <end position="33"/>
    </location>
</feature>
<keyword evidence="3" id="KW-1185">Reference proteome</keyword>
<sequence>MEKTPTLSRNTTRLCTALVLVAGFLLVSQPSMAWPWSWNRYDGKQLKNGKWRVFHDYEEKVVHYKGRYRHGKEVGTWKTFTPDGKLYFTEKIKRRQRSYKTVYYHPNGEVSHRGMAYMQDAEKGGVHFFWEGDWEYFDENGQLLGIKTFVKGNPTTDAPVLSSSTKKIK</sequence>
<organism evidence="2 3">
    <name type="scientific">Rufibacter latericius</name>
    <dbReference type="NCBI Taxonomy" id="2487040"/>
    <lineage>
        <taxon>Bacteria</taxon>
        <taxon>Pseudomonadati</taxon>
        <taxon>Bacteroidota</taxon>
        <taxon>Cytophagia</taxon>
        <taxon>Cytophagales</taxon>
        <taxon>Hymenobacteraceae</taxon>
        <taxon>Rufibacter</taxon>
    </lineage>
</organism>